<dbReference type="NCBIfam" id="TIGR03071">
    <property type="entry name" value="couple_hipA"/>
    <property type="match status" value="1"/>
</dbReference>
<evidence type="ECO:0000259" key="5">
    <source>
        <dbReference type="Pfam" id="PF13657"/>
    </source>
</evidence>
<reference evidence="6 7" key="1">
    <citation type="submission" date="2019-02" db="EMBL/GenBank/DDBJ databases">
        <title>Genomic Encyclopedia of Type Strains, Phase IV (KMG-IV): sequencing the most valuable type-strain genomes for metagenomic binning, comparative biology and taxonomic classification.</title>
        <authorList>
            <person name="Goeker M."/>
        </authorList>
    </citation>
    <scope>NUCLEOTIDE SEQUENCE [LARGE SCALE GENOMIC DNA]</scope>
    <source>
        <strain evidence="6 7">DSM 10617</strain>
    </source>
</reference>
<dbReference type="Gene3D" id="1.10.1070.20">
    <property type="match status" value="1"/>
</dbReference>
<dbReference type="InterPro" id="IPR052028">
    <property type="entry name" value="HipA_Ser/Thr_kinase"/>
</dbReference>
<keyword evidence="3 6" id="KW-0418">Kinase</keyword>
<dbReference type="GO" id="GO:0004674">
    <property type="term" value="F:protein serine/threonine kinase activity"/>
    <property type="evidence" value="ECO:0007669"/>
    <property type="project" value="TreeGrafter"/>
</dbReference>
<organism evidence="6 7">
    <name type="scientific">Sphaerotilus mobilis</name>
    <dbReference type="NCBI Taxonomy" id="47994"/>
    <lineage>
        <taxon>Bacteria</taxon>
        <taxon>Pseudomonadati</taxon>
        <taxon>Pseudomonadota</taxon>
        <taxon>Betaproteobacteria</taxon>
        <taxon>Burkholderiales</taxon>
        <taxon>Sphaerotilaceae</taxon>
        <taxon>Sphaerotilus</taxon>
    </lineage>
</organism>
<dbReference type="PANTHER" id="PTHR37419">
    <property type="entry name" value="SERINE/THREONINE-PROTEIN KINASE TOXIN HIPA"/>
    <property type="match status" value="1"/>
</dbReference>
<name>A0A4Q7LTX7_9BURK</name>
<evidence type="ECO:0000313" key="7">
    <source>
        <dbReference type="Proteomes" id="UP000293433"/>
    </source>
</evidence>
<evidence type="ECO:0000313" key="6">
    <source>
        <dbReference type="EMBL" id="RZS58214.1"/>
    </source>
</evidence>
<evidence type="ECO:0000259" key="4">
    <source>
        <dbReference type="Pfam" id="PF07804"/>
    </source>
</evidence>
<evidence type="ECO:0000256" key="1">
    <source>
        <dbReference type="ARBA" id="ARBA00010164"/>
    </source>
</evidence>
<dbReference type="InterPro" id="IPR012893">
    <property type="entry name" value="HipA-like_C"/>
</dbReference>
<feature type="domain" description="HipA-like C-terminal" evidence="4">
    <location>
        <begin position="147"/>
        <end position="387"/>
    </location>
</feature>
<accession>A0A4Q7LTX7</accession>
<feature type="domain" description="HipA N-terminal subdomain 1" evidence="5">
    <location>
        <begin position="5"/>
        <end position="106"/>
    </location>
</feature>
<dbReference type="Pfam" id="PF13657">
    <property type="entry name" value="Couple_hipA"/>
    <property type="match status" value="1"/>
</dbReference>
<dbReference type="GO" id="GO:0005829">
    <property type="term" value="C:cytosol"/>
    <property type="evidence" value="ECO:0007669"/>
    <property type="project" value="TreeGrafter"/>
</dbReference>
<dbReference type="EMBL" id="SGWV01000007">
    <property type="protein sequence ID" value="RZS58214.1"/>
    <property type="molecule type" value="Genomic_DNA"/>
</dbReference>
<sequence length="440" mass="47948">MPRTLQVTINRRPVGELHEADDLWRFAYDPLWQAATDGFDLSPALPRAQSLHVDGATRRPVQWYFDNLLPEEALRGVIAVESGLDADDAFALLAQLGAESAGSLVLQATADAPEPPAGLRALIEADLSRRIAQLPRASLSREAPKRMSLAGAQHKMLLVHQGGLWFEPLPGTPSTHILKPNHPGDDYPASVINEVATMRLAREVGLDVPRVAQARVPEAVYLIERFDRAVSAGDGRVERLHLIDACQLLDKSRLYKYSAAHVATLAEAVGRCRQKAAARLGLFRWLVFNLLVGNGDNHLKNISFRVDAGGIRLAPAYDLLSTAVYDTRALADERARWPATALAMPVGQATRFATVRRSDLIEAADTLGLSTATAQRETDRLIAAVRQRIGPLHAAIETESAALCAASRDPSRARLTLACEQRLLGAMRHVVVAEMVQRLG</sequence>
<keyword evidence="7" id="KW-1185">Reference proteome</keyword>
<comment type="caution">
    <text evidence="6">The sequence shown here is derived from an EMBL/GenBank/DDBJ whole genome shotgun (WGS) entry which is preliminary data.</text>
</comment>
<protein>
    <submittedName>
        <fullName evidence="6">Serine/threonine-protein kinase HipA</fullName>
    </submittedName>
</protein>
<dbReference type="AlphaFoldDB" id="A0A4Q7LTX7"/>
<keyword evidence="2" id="KW-0808">Transferase</keyword>
<comment type="similarity">
    <text evidence="1">Belongs to the HipA Ser/Thr kinase family.</text>
</comment>
<dbReference type="OrthoDB" id="9805913at2"/>
<dbReference type="PANTHER" id="PTHR37419:SF1">
    <property type="entry name" value="SERINE_THREONINE-PROTEIN KINASE TOXIN HIPA"/>
    <property type="match status" value="1"/>
</dbReference>
<evidence type="ECO:0000256" key="3">
    <source>
        <dbReference type="ARBA" id="ARBA00022777"/>
    </source>
</evidence>
<dbReference type="InterPro" id="IPR017508">
    <property type="entry name" value="HipA_N1"/>
</dbReference>
<proteinExistence type="inferred from homology"/>
<dbReference type="Pfam" id="PF07804">
    <property type="entry name" value="HipA_C"/>
    <property type="match status" value="1"/>
</dbReference>
<dbReference type="Proteomes" id="UP000293433">
    <property type="component" value="Unassembled WGS sequence"/>
</dbReference>
<evidence type="ECO:0000256" key="2">
    <source>
        <dbReference type="ARBA" id="ARBA00022679"/>
    </source>
</evidence>
<gene>
    <name evidence="6" type="ORF">EV685_0496</name>
</gene>
<dbReference type="RefSeq" id="WP_130480378.1">
    <property type="nucleotide sequence ID" value="NZ_SGWV01000007.1"/>
</dbReference>